<comment type="function">
    <text evidence="6">Usually encoded in the trnK tRNA gene intron. Probably assists in splicing its own and other chloroplast group II introns.</text>
</comment>
<dbReference type="InterPro" id="IPR024942">
    <property type="entry name" value="Maturase_MatK_N"/>
</dbReference>
<evidence type="ECO:0000313" key="10">
    <source>
        <dbReference type="EMBL" id="AJJ48588.1"/>
    </source>
</evidence>
<evidence type="ECO:0000259" key="8">
    <source>
        <dbReference type="Pfam" id="PF01824"/>
    </source>
</evidence>
<dbReference type="Pfam" id="PF01824">
    <property type="entry name" value="MatK_N"/>
    <property type="match status" value="1"/>
</dbReference>
<accession>H8Y5Z0</accession>
<dbReference type="EMBL" id="KP205433">
    <property type="protein sequence ID" value="AJJ48588.1"/>
    <property type="molecule type" value="Genomic_DNA"/>
</dbReference>
<dbReference type="PANTHER" id="PTHR34811">
    <property type="entry name" value="MATURASE K"/>
    <property type="match status" value="1"/>
</dbReference>
<name>H8Y5Z0_9MONI</name>
<comment type="subcellular location">
    <subcellularLocation>
        <location evidence="6">Plastid</location>
        <location evidence="6">Chloroplast</location>
    </subcellularLocation>
</comment>
<dbReference type="InterPro" id="IPR024937">
    <property type="entry name" value="Domain_X"/>
</dbReference>
<dbReference type="EMBL" id="JF343520">
    <property type="protein sequence ID" value="ADZ47958.1"/>
    <property type="molecule type" value="Genomic_DNA"/>
</dbReference>
<dbReference type="AlphaFoldDB" id="H8Y5Z0"/>
<keyword evidence="5 6" id="KW-0694">RNA-binding</keyword>
<evidence type="ECO:0000313" key="9">
    <source>
        <dbReference type="EMBL" id="ADZ47958.1"/>
    </source>
</evidence>
<evidence type="ECO:0000256" key="2">
    <source>
        <dbReference type="ARBA" id="ARBA00022640"/>
    </source>
</evidence>
<organism evidence="9">
    <name type="scientific">Mankyua chejuensis</name>
    <dbReference type="NCBI Taxonomy" id="996148"/>
    <lineage>
        <taxon>Eukaryota</taxon>
        <taxon>Viridiplantae</taxon>
        <taxon>Streptophyta</taxon>
        <taxon>Embryophyta</taxon>
        <taxon>Tracheophyta</taxon>
        <taxon>Polypodiopsida</taxon>
        <taxon>Ophioglossidae</taxon>
        <taxon>Ophioglossales</taxon>
        <taxon>Ophioglossaceae</taxon>
        <taxon>Mankyuoideae</taxon>
        <taxon>Mankyua</taxon>
    </lineage>
</organism>
<dbReference type="RefSeq" id="YP_005352926.1">
    <property type="nucleotide sequence ID" value="NC_017006.1"/>
</dbReference>
<dbReference type="InterPro" id="IPR002866">
    <property type="entry name" value="Maturase_MatK"/>
</dbReference>
<evidence type="ECO:0000259" key="7">
    <source>
        <dbReference type="Pfam" id="PF01348"/>
    </source>
</evidence>
<evidence type="ECO:0000256" key="5">
    <source>
        <dbReference type="ARBA" id="ARBA00022884"/>
    </source>
</evidence>
<keyword evidence="4 6" id="KW-0819">tRNA processing</keyword>
<dbReference type="PANTHER" id="PTHR34811:SF1">
    <property type="entry name" value="MATURASE K"/>
    <property type="match status" value="1"/>
</dbReference>
<keyword evidence="9" id="KW-0150">Chloroplast</keyword>
<dbReference type="GO" id="GO:0006397">
    <property type="term" value="P:mRNA processing"/>
    <property type="evidence" value="ECO:0007669"/>
    <property type="project" value="UniProtKB-KW"/>
</dbReference>
<dbReference type="GO" id="GO:0008033">
    <property type="term" value="P:tRNA processing"/>
    <property type="evidence" value="ECO:0007669"/>
    <property type="project" value="UniProtKB-KW"/>
</dbReference>
<comment type="similarity">
    <text evidence="1 6">Belongs to the intron maturase 2 family. MatK subfamily.</text>
</comment>
<evidence type="ECO:0000256" key="6">
    <source>
        <dbReference type="HAMAP-Rule" id="MF_01390"/>
    </source>
</evidence>
<proteinExistence type="inferred from homology"/>
<dbReference type="GO" id="GO:0003723">
    <property type="term" value="F:RNA binding"/>
    <property type="evidence" value="ECO:0007669"/>
    <property type="project" value="UniProtKB-KW"/>
</dbReference>
<reference evidence="10" key="1">
    <citation type="submission" date="2014-11" db="EMBL/GenBank/DDBJ databases">
        <title>The chloroplast genome evolution of eusporangiate ferns and the origin of Mankyua (Ophioglossaceae).</title>
        <authorList>
            <person name="Kim H.T."/>
            <person name="Kim K.-J."/>
        </authorList>
    </citation>
    <scope>NUCLEOTIDE SEQUENCE</scope>
</reference>
<keyword evidence="2 9" id="KW-0934">Plastid</keyword>
<geneLocation type="plastid" evidence="9"/>
<dbReference type="GeneID" id="11945999"/>
<protein>
    <recommendedName>
        <fullName evidence="6">Maturase K</fullName>
    </recommendedName>
    <alternativeName>
        <fullName evidence="6">Intron maturase</fullName>
    </alternativeName>
</protein>
<dbReference type="GO" id="GO:0008380">
    <property type="term" value="P:RNA splicing"/>
    <property type="evidence" value="ECO:0007669"/>
    <property type="project" value="UniProtKB-UniRule"/>
</dbReference>
<dbReference type="Pfam" id="PF01348">
    <property type="entry name" value="Intron_maturas2"/>
    <property type="match status" value="1"/>
</dbReference>
<dbReference type="HAMAP" id="MF_01390">
    <property type="entry name" value="MatK"/>
    <property type="match status" value="1"/>
</dbReference>
<feature type="domain" description="Maturase MatK N-terminal" evidence="8">
    <location>
        <begin position="22"/>
        <end position="330"/>
    </location>
</feature>
<evidence type="ECO:0000256" key="1">
    <source>
        <dbReference type="ARBA" id="ARBA00006621"/>
    </source>
</evidence>
<sequence length="499" mass="59637">MRITDGVSDRIDELRRERSNFSWHRRFSYFPLFHDDLYATVHSRFSGKSSIKSMDYPNLLERYSLLTIKRLINQIRRRTLPKPVSRKYNQGFLNIDRYLFEGMTAVSEMIFSVKPQFSFENTNEWNDIQSVHSIPLFMEHKFFHLNHTLDLRVPYPLHPEILIRLPRQRIRDVTFLHSLRLILHNHSNTIVPNTSLNAPFREDKRLFIILWNHYLYEFEDQLVSIGKRFSQLRPIPYIPLVDRSHFFHKIKYGIRFSWVLPLRISLIKNPCVHYVRYGNHCVLALEGSKSFARKWMHYLIRLWQYNYHSWFQPQRISFGKSSKCCSYFLGYIPGFRSKAIQVKVRMMDSLLIARLIFEEFCPNIPISFLTRCLAREGFCDSSGYPISRSAWTTSTDDDITNRFNRVWKSFSLYYSGPFNTDGLYRVKYILQFSCAKTLACKHKSTIRTIWKKFGSKLVMRFFLIRKPGLTCSKRHFNKERFWCLDVIQTNPLIDSAQEL</sequence>
<feature type="domain" description="Domain X" evidence="7">
    <location>
        <begin position="361"/>
        <end position="457"/>
    </location>
</feature>
<evidence type="ECO:0000256" key="4">
    <source>
        <dbReference type="ARBA" id="ARBA00022694"/>
    </source>
</evidence>
<evidence type="ECO:0000256" key="3">
    <source>
        <dbReference type="ARBA" id="ARBA00022664"/>
    </source>
</evidence>
<keyword evidence="3 6" id="KW-0507">mRNA processing</keyword>
<dbReference type="GO" id="GO:0009507">
    <property type="term" value="C:chloroplast"/>
    <property type="evidence" value="ECO:0007669"/>
    <property type="project" value="UniProtKB-SubCell"/>
</dbReference>
<gene>
    <name evidence="6 9" type="primary">matK</name>
</gene>
<reference evidence="9" key="2">
    <citation type="submission" date="2014-12" db="EMBL/GenBank/DDBJ databases">
        <title>Complete genome sequence of Mankyua chejuense (Ophioglossaceae).</title>
        <authorList>
            <person name="Kim H.T."/>
            <person name="Kim K.J."/>
        </authorList>
    </citation>
    <scope>NUCLEOTIDE SEQUENCE</scope>
</reference>